<sequence length="489" mass="52053">MPDTIPASESLAADTEASRLLFGDPTTPPLALWLTIEPAELTALEQALLDHLRSPLFPSRIGEAPTRLGDDAGLLDFTARFGAIAGRFAEGPSLLLAATRIVAERGGPLCRAGALACIEVLQHRLHAKARNLSAGDPARLRRFVLGTRLAADLWMRFVPGTDSARPLAERLQEALELPPARAAAQAEPAPQPRPAGPATTILGAFEPPNERSDWIPYQRLTSPLPFHRPPADAMARLAALAEAAPAFAAPIAEIRRRLALALHAGRPSPRLRPILLVGPPGIGKTWFARRLAQALGLPFAALNLGGATDNRCLQGTARGWSAATPAWPVAEIARLGAPNPLLFLDEVEKAGGQRDTNGRAHDTLLAMVEPESAGAWYDECLRTTADLGHVLWVMAANETRGIPAPLLSRLSVHQVAPPPESIFDQTLASLLREVAREAGCTAAELPALDPAAQMALRRSFGGHRNLRRLRAQLEDCLGIAAEAALAGAH</sequence>
<comment type="caution">
    <text evidence="2">The sequence shown here is derived from an EMBL/GenBank/DDBJ whole genome shotgun (WGS) entry which is preliminary data.</text>
</comment>
<dbReference type="SMART" id="SM00382">
    <property type="entry name" value="AAA"/>
    <property type="match status" value="1"/>
</dbReference>
<dbReference type="PANTHER" id="PTHR43718">
    <property type="entry name" value="LON PROTEASE"/>
    <property type="match status" value="1"/>
</dbReference>
<dbReference type="InterPro" id="IPR003959">
    <property type="entry name" value="ATPase_AAA_core"/>
</dbReference>
<keyword evidence="3" id="KW-1185">Reference proteome</keyword>
<proteinExistence type="predicted"/>
<reference evidence="2 3" key="1">
    <citation type="submission" date="2021-12" db="EMBL/GenBank/DDBJ databases">
        <title>Siccirubricoccus leaddurans sp. nov., a high concentration Zn2+ tolerance bacterium.</title>
        <authorList>
            <person name="Cao Y."/>
        </authorList>
    </citation>
    <scope>NUCLEOTIDE SEQUENCE [LARGE SCALE GENOMIC DNA]</scope>
    <source>
        <strain evidence="2 3">KC 17139</strain>
    </source>
</reference>
<dbReference type="SUPFAM" id="SSF52540">
    <property type="entry name" value="P-loop containing nucleoside triphosphate hydrolases"/>
    <property type="match status" value="1"/>
</dbReference>
<dbReference type="RefSeq" id="WP_252954999.1">
    <property type="nucleotide sequence ID" value="NZ_JAFIRR010000127.1"/>
</dbReference>
<dbReference type="InterPro" id="IPR027065">
    <property type="entry name" value="Lon_Prtase"/>
</dbReference>
<dbReference type="EMBL" id="JAFIRR010000127">
    <property type="protein sequence ID" value="MCO6418371.1"/>
    <property type="molecule type" value="Genomic_DNA"/>
</dbReference>
<dbReference type="Gene3D" id="3.40.50.300">
    <property type="entry name" value="P-loop containing nucleotide triphosphate hydrolases"/>
    <property type="match status" value="1"/>
</dbReference>
<accession>A0ABT1D8V4</accession>
<name>A0ABT1D8V4_9PROT</name>
<feature type="domain" description="AAA+ ATPase" evidence="1">
    <location>
        <begin position="270"/>
        <end position="420"/>
    </location>
</feature>
<evidence type="ECO:0000259" key="1">
    <source>
        <dbReference type="SMART" id="SM00382"/>
    </source>
</evidence>
<dbReference type="InterPro" id="IPR027417">
    <property type="entry name" value="P-loop_NTPase"/>
</dbReference>
<dbReference type="PANTHER" id="PTHR43718:SF2">
    <property type="entry name" value="LON PROTEASE HOMOLOG, MITOCHONDRIAL"/>
    <property type="match status" value="1"/>
</dbReference>
<organism evidence="2 3">
    <name type="scientific">Siccirubricoccus soli</name>
    <dbReference type="NCBI Taxonomy" id="2899147"/>
    <lineage>
        <taxon>Bacteria</taxon>
        <taxon>Pseudomonadati</taxon>
        <taxon>Pseudomonadota</taxon>
        <taxon>Alphaproteobacteria</taxon>
        <taxon>Acetobacterales</taxon>
        <taxon>Roseomonadaceae</taxon>
        <taxon>Siccirubricoccus</taxon>
    </lineage>
</organism>
<dbReference type="InterPro" id="IPR003593">
    <property type="entry name" value="AAA+_ATPase"/>
</dbReference>
<gene>
    <name evidence="2" type="ORF">JYK14_19695</name>
</gene>
<dbReference type="Pfam" id="PF00004">
    <property type="entry name" value="AAA"/>
    <property type="match status" value="1"/>
</dbReference>
<protein>
    <submittedName>
        <fullName evidence="2">AAA family ATPase</fullName>
    </submittedName>
</protein>
<evidence type="ECO:0000313" key="2">
    <source>
        <dbReference type="EMBL" id="MCO6418371.1"/>
    </source>
</evidence>
<dbReference type="Proteomes" id="UP001523392">
    <property type="component" value="Unassembled WGS sequence"/>
</dbReference>
<evidence type="ECO:0000313" key="3">
    <source>
        <dbReference type="Proteomes" id="UP001523392"/>
    </source>
</evidence>